<dbReference type="EMBL" id="AEEC02000005">
    <property type="protein sequence ID" value="EOA05913.1"/>
    <property type="molecule type" value="Genomic_DNA"/>
</dbReference>
<dbReference type="CDD" id="cd05233">
    <property type="entry name" value="SDR_c"/>
    <property type="match status" value="1"/>
</dbReference>
<dbReference type="NCBIfam" id="NF005559">
    <property type="entry name" value="PRK07231.1"/>
    <property type="match status" value="1"/>
</dbReference>
<dbReference type="InterPro" id="IPR020904">
    <property type="entry name" value="Sc_DH/Rdtase_CS"/>
</dbReference>
<dbReference type="FunFam" id="3.40.50.720:FF:000084">
    <property type="entry name" value="Short-chain dehydrogenase reductase"/>
    <property type="match status" value="1"/>
</dbReference>
<reference evidence="2 3" key="1">
    <citation type="journal article" date="2013" name="Front. Microbiol.">
        <title>The genome of the endophytic bacterium H. frisingense GSF30(T) identifies diverse strategies in the Herbaspirillum genus to interact with plants.</title>
        <authorList>
            <person name="Straub D."/>
            <person name="Rothballer M."/>
            <person name="Hartmann A."/>
            <person name="Ludewig U."/>
        </authorList>
    </citation>
    <scope>NUCLEOTIDE SEQUENCE [LARGE SCALE GENOMIC DNA]</scope>
    <source>
        <strain evidence="2 3">GSF30</strain>
    </source>
</reference>
<dbReference type="AlphaFoldDB" id="A0AAI9IGR4"/>
<organism evidence="2 3">
    <name type="scientific">Herbaspirillum frisingense GSF30</name>
    <dbReference type="NCBI Taxonomy" id="864073"/>
    <lineage>
        <taxon>Bacteria</taxon>
        <taxon>Pseudomonadati</taxon>
        <taxon>Pseudomonadota</taxon>
        <taxon>Betaproteobacteria</taxon>
        <taxon>Burkholderiales</taxon>
        <taxon>Oxalobacteraceae</taxon>
        <taxon>Herbaspirillum</taxon>
    </lineage>
</organism>
<dbReference type="PRINTS" id="PR00081">
    <property type="entry name" value="GDHRDH"/>
</dbReference>
<dbReference type="SUPFAM" id="SSF51735">
    <property type="entry name" value="NAD(P)-binding Rossmann-fold domains"/>
    <property type="match status" value="1"/>
</dbReference>
<evidence type="ECO:0000313" key="3">
    <source>
        <dbReference type="Proteomes" id="UP000006772"/>
    </source>
</evidence>
<evidence type="ECO:0000313" key="2">
    <source>
        <dbReference type="EMBL" id="EOA05913.1"/>
    </source>
</evidence>
<name>A0AAI9IGR4_9BURK</name>
<dbReference type="InterPro" id="IPR002347">
    <property type="entry name" value="SDR_fam"/>
</dbReference>
<dbReference type="PANTHER" id="PTHR43975">
    <property type="entry name" value="ZGC:101858"/>
    <property type="match status" value="1"/>
</dbReference>
<dbReference type="PANTHER" id="PTHR43975:SF2">
    <property type="entry name" value="EG:BACR7A4.14 PROTEIN-RELATED"/>
    <property type="match status" value="1"/>
</dbReference>
<dbReference type="Pfam" id="PF13561">
    <property type="entry name" value="adh_short_C2"/>
    <property type="match status" value="1"/>
</dbReference>
<evidence type="ECO:0000256" key="1">
    <source>
        <dbReference type="ARBA" id="ARBA00006484"/>
    </source>
</evidence>
<sequence>MHPLNPSHLQRFKDKVVIVTGAASGIGEATARRFSDEGAQVLLADRNAAALTKVFDSLPSERTAARETDVSRHEDVREMVAFAIERFGRLDVLVSDAGIFAEGNVTEVSPEDWHRVQATNVNGVFYGAREAMPHLQKTRGCIVNVASVSGLGADWNLSAYNTSKGAVVNLTRAMAMDFGRKGVRVNSVCPSFTHTAMTADMEDDPVLQDKFAERIPLGRGAEAQEIAAVITFLASPDAAFVTGVNMPVDGGLTASNGQPPQ</sequence>
<gene>
    <name evidence="2" type="ORF">HFRIS_005623</name>
</gene>
<dbReference type="Gene3D" id="3.40.50.720">
    <property type="entry name" value="NAD(P)-binding Rossmann-like Domain"/>
    <property type="match status" value="1"/>
</dbReference>
<comment type="caution">
    <text evidence="2">The sequence shown here is derived from an EMBL/GenBank/DDBJ whole genome shotgun (WGS) entry which is preliminary data.</text>
</comment>
<dbReference type="InterPro" id="IPR036291">
    <property type="entry name" value="NAD(P)-bd_dom_sf"/>
</dbReference>
<protein>
    <submittedName>
        <fullName evidence="2">Short-chain dehydrogenase/reductase</fullName>
    </submittedName>
</protein>
<dbReference type="PROSITE" id="PS00061">
    <property type="entry name" value="ADH_SHORT"/>
    <property type="match status" value="1"/>
</dbReference>
<comment type="similarity">
    <text evidence="1">Belongs to the short-chain dehydrogenases/reductases (SDR) family.</text>
</comment>
<accession>A0AAI9IGR4</accession>
<dbReference type="PRINTS" id="PR00080">
    <property type="entry name" value="SDRFAMILY"/>
</dbReference>
<dbReference type="Proteomes" id="UP000006772">
    <property type="component" value="Unassembled WGS sequence"/>
</dbReference>
<dbReference type="RefSeq" id="WP_006462288.1">
    <property type="nucleotide sequence ID" value="NZ_AEEC02000005.1"/>
</dbReference>
<proteinExistence type="inferred from homology"/>